<keyword evidence="2" id="KW-0472">Membrane</keyword>
<feature type="compositionally biased region" description="Basic and acidic residues" evidence="1">
    <location>
        <begin position="538"/>
        <end position="554"/>
    </location>
</feature>
<feature type="transmembrane region" description="Helical" evidence="2">
    <location>
        <begin position="88"/>
        <end position="108"/>
    </location>
</feature>
<name>A0A0B5DEL0_9ACTN</name>
<dbReference type="Proteomes" id="UP000031526">
    <property type="component" value="Chromosome"/>
</dbReference>
<evidence type="ECO:0000256" key="2">
    <source>
        <dbReference type="SAM" id="Phobius"/>
    </source>
</evidence>
<feature type="transmembrane region" description="Helical" evidence="2">
    <location>
        <begin position="331"/>
        <end position="349"/>
    </location>
</feature>
<keyword evidence="4" id="KW-1185">Reference proteome</keyword>
<dbReference type="HOGENOM" id="CLU_021153_0_0_11"/>
<keyword evidence="2" id="KW-1133">Transmembrane helix</keyword>
<dbReference type="EMBL" id="CP009313">
    <property type="protein sequence ID" value="AJE42108.1"/>
    <property type="molecule type" value="Genomic_DNA"/>
</dbReference>
<proteinExistence type="predicted"/>
<dbReference type="STRING" id="40318.SNOD_20270"/>
<evidence type="ECO:0000256" key="1">
    <source>
        <dbReference type="SAM" id="MobiDB-lite"/>
    </source>
</evidence>
<feature type="transmembrane region" description="Helical" evidence="2">
    <location>
        <begin position="134"/>
        <end position="154"/>
    </location>
</feature>
<feature type="compositionally biased region" description="Basic and acidic residues" evidence="1">
    <location>
        <begin position="562"/>
        <end position="574"/>
    </location>
</feature>
<evidence type="ECO:0000313" key="3">
    <source>
        <dbReference type="EMBL" id="AJE42108.1"/>
    </source>
</evidence>
<feature type="transmembrane region" description="Helical" evidence="2">
    <location>
        <begin position="266"/>
        <end position="289"/>
    </location>
</feature>
<reference evidence="3 4" key="2">
    <citation type="journal article" date="2016" name="Appl. Microbiol. Biotechnol.">
        <title>Exploiting the genome sequence of Streptomyces nodosus for enhanced antibiotic production.</title>
        <authorList>
            <person name="Sweeney P."/>
            <person name="Murphy C.D."/>
            <person name="Caffrey P."/>
        </authorList>
    </citation>
    <scope>NUCLEOTIDE SEQUENCE [LARGE SCALE GENOMIC DNA]</scope>
    <source>
        <strain evidence="3 4">ATCC 14899</strain>
    </source>
</reference>
<feature type="transmembrane region" description="Helical" evidence="2">
    <location>
        <begin position="408"/>
        <end position="427"/>
    </location>
</feature>
<feature type="transmembrane region" description="Helical" evidence="2">
    <location>
        <begin position="29"/>
        <end position="52"/>
    </location>
</feature>
<feature type="transmembrane region" description="Helical" evidence="2">
    <location>
        <begin position="224"/>
        <end position="245"/>
    </location>
</feature>
<dbReference type="InterPro" id="IPR045931">
    <property type="entry name" value="DUF6350"/>
</dbReference>
<feature type="transmembrane region" description="Helical" evidence="2">
    <location>
        <begin position="64"/>
        <end position="81"/>
    </location>
</feature>
<dbReference type="Pfam" id="PF19877">
    <property type="entry name" value="DUF6350"/>
    <property type="match status" value="1"/>
</dbReference>
<reference evidence="4" key="1">
    <citation type="submission" date="2014-09" db="EMBL/GenBank/DDBJ databases">
        <title>Sequence of the Streptomyces nodosus genome.</title>
        <authorList>
            <person name="Sweeney P."/>
            <person name="Stephens N."/>
            <person name="Murphy C."/>
            <person name="Caffrey P."/>
        </authorList>
    </citation>
    <scope>NUCLEOTIDE SEQUENCE [LARGE SCALE GENOMIC DNA]</scope>
    <source>
        <strain evidence="4">ATCC 14899</strain>
    </source>
</reference>
<accession>A0A0B5DEL0</accession>
<feature type="transmembrane region" description="Helical" evidence="2">
    <location>
        <begin position="166"/>
        <end position="185"/>
    </location>
</feature>
<protein>
    <submittedName>
        <fullName evidence="3">Uncharacterized protein</fullName>
    </submittedName>
</protein>
<feature type="compositionally biased region" description="Basic and acidic residues" evidence="1">
    <location>
        <begin position="587"/>
        <end position="616"/>
    </location>
</feature>
<organism evidence="3 4">
    <name type="scientific">Streptomyces nodosus</name>
    <dbReference type="NCBI Taxonomy" id="40318"/>
    <lineage>
        <taxon>Bacteria</taxon>
        <taxon>Bacillati</taxon>
        <taxon>Actinomycetota</taxon>
        <taxon>Actinomycetes</taxon>
        <taxon>Kitasatosporales</taxon>
        <taxon>Streptomycetaceae</taxon>
        <taxon>Streptomyces</taxon>
    </lineage>
</organism>
<gene>
    <name evidence="3" type="ORF">SNOD_20270</name>
</gene>
<sequence length="616" mass="63496">MTRWTDRRTPLSSPLTRLRDRSPGLGDGLFGGAAAAVLGLGLFSLLVMVLWISSPYPDSGPGGAVRVAAALWLLAHGVVLLRTETLSGVPAPVGVTPLLLAALPLWLLHRAGRDATVGEADEESDAPLVAARTAWSAVVTGYLGVGALAVLVASDGPLRPSWTGQALWLPLVAGVAVGAGVWTAHGRPCESLPRPVLRVLGRLPADTVAREGDGPERPGGCLRAALAGAAVLVGGGALLVGVSLVGHGAAARASFLQITQGWSGRWAVLLLALTLVPNAAVWGAAYGLGPGFVLGVGHMVAPLSAGRAPELLPPFPLLAAVPGPGEGPLRWAVGAVPVAAGVTVGWFLGRSASEGRERGRDAVWSAGRTAGAVLRAGALCGVLFAVLAQAAGGPLGVAALARFGPVGWQVGGAAAGWTVAVGVPVALTARAWRLRGCEAPAWRARGLRRPRPVVPPAVLPAPKLWAPAEVPVGGRRRSRWDDPGLEAYEALSSEDPFLPAPKTTSFPKGTSFPESSRPPRPEALFPEVPFPQGALETPSREASREKSPPKEAEAKPPAPERPAPKRPEPKHPEPNDFAPTEPAPKQPELKQPEPKDPAPTEPAPKHPEPKDPEPPA</sequence>
<keyword evidence="2" id="KW-0812">Transmembrane</keyword>
<evidence type="ECO:0000313" key="4">
    <source>
        <dbReference type="Proteomes" id="UP000031526"/>
    </source>
</evidence>
<dbReference type="AlphaFoldDB" id="A0A0B5DEL0"/>
<feature type="transmembrane region" description="Helical" evidence="2">
    <location>
        <begin position="370"/>
        <end position="388"/>
    </location>
</feature>
<feature type="region of interest" description="Disordered" evidence="1">
    <location>
        <begin position="491"/>
        <end position="616"/>
    </location>
</feature>